<keyword evidence="3" id="KW-0804">Transcription</keyword>
<name>A0A917G636_9NOCA</name>
<dbReference type="InterPro" id="IPR008920">
    <property type="entry name" value="TF_FadR/GntR_C"/>
</dbReference>
<proteinExistence type="predicted"/>
<comment type="caution">
    <text evidence="5">The sequence shown here is derived from an EMBL/GenBank/DDBJ whole genome shotgun (WGS) entry which is preliminary data.</text>
</comment>
<dbReference type="InterPro" id="IPR036390">
    <property type="entry name" value="WH_DNA-bd_sf"/>
</dbReference>
<organism evidence="5 6">
    <name type="scientific">Rhodococcoides trifolii</name>
    <dbReference type="NCBI Taxonomy" id="908250"/>
    <lineage>
        <taxon>Bacteria</taxon>
        <taxon>Bacillati</taxon>
        <taxon>Actinomycetota</taxon>
        <taxon>Actinomycetes</taxon>
        <taxon>Mycobacteriales</taxon>
        <taxon>Nocardiaceae</taxon>
        <taxon>Rhodococcoides</taxon>
    </lineage>
</organism>
<keyword evidence="2" id="KW-0238">DNA-binding</keyword>
<evidence type="ECO:0000256" key="2">
    <source>
        <dbReference type="ARBA" id="ARBA00023125"/>
    </source>
</evidence>
<keyword evidence="6" id="KW-1185">Reference proteome</keyword>
<evidence type="ECO:0000256" key="3">
    <source>
        <dbReference type="ARBA" id="ARBA00023163"/>
    </source>
</evidence>
<dbReference type="SMART" id="SM00345">
    <property type="entry name" value="HTH_GNTR"/>
    <property type="match status" value="1"/>
</dbReference>
<dbReference type="GO" id="GO:0003700">
    <property type="term" value="F:DNA-binding transcription factor activity"/>
    <property type="evidence" value="ECO:0007669"/>
    <property type="project" value="InterPro"/>
</dbReference>
<sequence>MVPVRRGGLATETADALREAILGGHFEPGDPLREVELAAMLDVSRGSLREGLAVLETEGLVVRGWHRGTRVIDAAARDVREVYDLRAGLDRLAAVTASGRISRDNISELDETLRLLSQAGAGSAPPAELVELDLRFHDQVYDIAGNQRLTDAWTGIRSQVLLFQQRRVRAGSADYRQAIGLEHDHYRDLLIQGDIDAVAREAERHVHIARDFLLATMPSDGEM</sequence>
<evidence type="ECO:0000313" key="6">
    <source>
        <dbReference type="Proteomes" id="UP000654257"/>
    </source>
</evidence>
<gene>
    <name evidence="5" type="ORF">GCM10007304_43250</name>
</gene>
<dbReference type="PANTHER" id="PTHR43537:SF24">
    <property type="entry name" value="GLUCONATE OPERON TRANSCRIPTIONAL REPRESSOR"/>
    <property type="match status" value="1"/>
</dbReference>
<dbReference type="Gene3D" id="1.10.10.10">
    <property type="entry name" value="Winged helix-like DNA-binding domain superfamily/Winged helix DNA-binding domain"/>
    <property type="match status" value="1"/>
</dbReference>
<dbReference type="Pfam" id="PF00392">
    <property type="entry name" value="GntR"/>
    <property type="match status" value="1"/>
</dbReference>
<dbReference type="SUPFAM" id="SSF46785">
    <property type="entry name" value="Winged helix' DNA-binding domain"/>
    <property type="match status" value="1"/>
</dbReference>
<evidence type="ECO:0000259" key="4">
    <source>
        <dbReference type="PROSITE" id="PS50949"/>
    </source>
</evidence>
<dbReference type="EMBL" id="BMCU01000005">
    <property type="protein sequence ID" value="GGG24717.1"/>
    <property type="molecule type" value="Genomic_DNA"/>
</dbReference>
<dbReference type="InterPro" id="IPR011711">
    <property type="entry name" value="GntR_C"/>
</dbReference>
<protein>
    <submittedName>
        <fullName evidence="5">GntR family transcriptional regulator</fullName>
    </submittedName>
</protein>
<reference evidence="5" key="2">
    <citation type="submission" date="2020-09" db="EMBL/GenBank/DDBJ databases">
        <authorList>
            <person name="Sun Q."/>
            <person name="Sedlacek I."/>
        </authorList>
    </citation>
    <scope>NUCLEOTIDE SEQUENCE</scope>
    <source>
        <strain evidence="5">CCM 7905</strain>
    </source>
</reference>
<dbReference type="SUPFAM" id="SSF48008">
    <property type="entry name" value="GntR ligand-binding domain-like"/>
    <property type="match status" value="1"/>
</dbReference>
<dbReference type="InterPro" id="IPR000524">
    <property type="entry name" value="Tscrpt_reg_HTH_GntR"/>
</dbReference>
<evidence type="ECO:0000313" key="5">
    <source>
        <dbReference type="EMBL" id="GGG24717.1"/>
    </source>
</evidence>
<dbReference type="SMART" id="SM00895">
    <property type="entry name" value="FCD"/>
    <property type="match status" value="1"/>
</dbReference>
<dbReference type="Pfam" id="PF07729">
    <property type="entry name" value="FCD"/>
    <property type="match status" value="1"/>
</dbReference>
<dbReference type="PANTHER" id="PTHR43537">
    <property type="entry name" value="TRANSCRIPTIONAL REGULATOR, GNTR FAMILY"/>
    <property type="match status" value="1"/>
</dbReference>
<keyword evidence="1" id="KW-0805">Transcription regulation</keyword>
<dbReference type="GO" id="GO:0003677">
    <property type="term" value="F:DNA binding"/>
    <property type="evidence" value="ECO:0007669"/>
    <property type="project" value="UniProtKB-KW"/>
</dbReference>
<feature type="domain" description="HTH gntR-type" evidence="4">
    <location>
        <begin position="7"/>
        <end position="74"/>
    </location>
</feature>
<dbReference type="PROSITE" id="PS50949">
    <property type="entry name" value="HTH_GNTR"/>
    <property type="match status" value="1"/>
</dbReference>
<evidence type="ECO:0000256" key="1">
    <source>
        <dbReference type="ARBA" id="ARBA00023015"/>
    </source>
</evidence>
<dbReference type="AlphaFoldDB" id="A0A917G636"/>
<accession>A0A917G636</accession>
<dbReference type="InterPro" id="IPR036388">
    <property type="entry name" value="WH-like_DNA-bd_sf"/>
</dbReference>
<dbReference type="CDD" id="cd07377">
    <property type="entry name" value="WHTH_GntR"/>
    <property type="match status" value="1"/>
</dbReference>
<reference evidence="5" key="1">
    <citation type="journal article" date="2014" name="Int. J. Syst. Evol. Microbiol.">
        <title>Complete genome sequence of Corynebacterium casei LMG S-19264T (=DSM 44701T), isolated from a smear-ripened cheese.</title>
        <authorList>
            <consortium name="US DOE Joint Genome Institute (JGI-PGF)"/>
            <person name="Walter F."/>
            <person name="Albersmeier A."/>
            <person name="Kalinowski J."/>
            <person name="Ruckert C."/>
        </authorList>
    </citation>
    <scope>NUCLEOTIDE SEQUENCE</scope>
    <source>
        <strain evidence="5">CCM 7905</strain>
    </source>
</reference>
<dbReference type="Gene3D" id="1.20.120.530">
    <property type="entry name" value="GntR ligand-binding domain-like"/>
    <property type="match status" value="1"/>
</dbReference>
<dbReference type="Proteomes" id="UP000654257">
    <property type="component" value="Unassembled WGS sequence"/>
</dbReference>